<dbReference type="Gene3D" id="1.10.3720.10">
    <property type="entry name" value="MetI-like"/>
    <property type="match status" value="1"/>
</dbReference>
<evidence type="ECO:0000256" key="8">
    <source>
        <dbReference type="RuleBase" id="RU363032"/>
    </source>
</evidence>
<keyword evidence="4" id="KW-1003">Cell membrane</keyword>
<sequence>MRRGWRAPANLVAVLPFLWLLAFFLVPFLIVLKISLSEAVVAMPPYAPTFEGIGGVGDLLERLRALTLYNFAFLTEDALYWRAYLSSARIAALSTAITLLVGYPIAYAMARVPERWRPLVVAMVILPFWTSFLIRVYAWIGILKRDGLLNAALTQIGLISEPLTILNTNIAVIIGIVYAYLPFMILPLYASLERQDPALLEAAADLGSPPWLAFWQVTVRLSVPGILAGCLLVFIPAVGEFVIPSLLGGSDTLMIGQTLWDEFFLNRDWPLASAVAIVLLLVLVVPLTLFQRAQWREAGRER</sequence>
<dbReference type="PANTHER" id="PTHR42929">
    <property type="entry name" value="INNER MEMBRANE ABC TRANSPORTER PERMEASE PROTEIN YDCU-RELATED-RELATED"/>
    <property type="match status" value="1"/>
</dbReference>
<evidence type="ECO:0000256" key="2">
    <source>
        <dbReference type="ARBA" id="ARBA00007069"/>
    </source>
</evidence>
<comment type="subcellular location">
    <subcellularLocation>
        <location evidence="1 8">Cell membrane</location>
        <topology evidence="1 8">Multi-pass membrane protein</topology>
    </subcellularLocation>
</comment>
<evidence type="ECO:0000256" key="7">
    <source>
        <dbReference type="ARBA" id="ARBA00023136"/>
    </source>
</evidence>
<feature type="transmembrane region" description="Helical" evidence="8">
    <location>
        <begin position="119"/>
        <end position="140"/>
    </location>
</feature>
<feature type="transmembrane region" description="Helical" evidence="8">
    <location>
        <begin position="88"/>
        <end position="107"/>
    </location>
</feature>
<dbReference type="CDD" id="cd06261">
    <property type="entry name" value="TM_PBP2"/>
    <property type="match status" value="1"/>
</dbReference>
<dbReference type="InterPro" id="IPR035906">
    <property type="entry name" value="MetI-like_sf"/>
</dbReference>
<evidence type="ECO:0000313" key="11">
    <source>
        <dbReference type="Proteomes" id="UP000609531"/>
    </source>
</evidence>
<evidence type="ECO:0000256" key="6">
    <source>
        <dbReference type="ARBA" id="ARBA00022989"/>
    </source>
</evidence>
<evidence type="ECO:0000256" key="4">
    <source>
        <dbReference type="ARBA" id="ARBA00022475"/>
    </source>
</evidence>
<dbReference type="EMBL" id="JAEKJA010000021">
    <property type="protein sequence ID" value="MBJ3777843.1"/>
    <property type="molecule type" value="Genomic_DNA"/>
</dbReference>
<evidence type="ECO:0000313" key="10">
    <source>
        <dbReference type="EMBL" id="MBJ3777843.1"/>
    </source>
</evidence>
<keyword evidence="7 8" id="KW-0472">Membrane</keyword>
<comment type="caution">
    <text evidence="10">The sequence shown here is derived from an EMBL/GenBank/DDBJ whole genome shotgun (WGS) entry which is preliminary data.</text>
</comment>
<dbReference type="PROSITE" id="PS50928">
    <property type="entry name" value="ABC_TM1"/>
    <property type="match status" value="1"/>
</dbReference>
<reference evidence="10" key="1">
    <citation type="submission" date="2020-12" db="EMBL/GenBank/DDBJ databases">
        <title>Bacterial taxonomy.</title>
        <authorList>
            <person name="Pan X."/>
        </authorList>
    </citation>
    <scope>NUCLEOTIDE SEQUENCE</scope>
    <source>
        <strain evidence="10">B2012</strain>
    </source>
</reference>
<organism evidence="10 11">
    <name type="scientific">Acuticoccus mangrovi</name>
    <dbReference type="NCBI Taxonomy" id="2796142"/>
    <lineage>
        <taxon>Bacteria</taxon>
        <taxon>Pseudomonadati</taxon>
        <taxon>Pseudomonadota</taxon>
        <taxon>Alphaproteobacteria</taxon>
        <taxon>Hyphomicrobiales</taxon>
        <taxon>Amorphaceae</taxon>
        <taxon>Acuticoccus</taxon>
    </lineage>
</organism>
<dbReference type="GO" id="GO:0055085">
    <property type="term" value="P:transmembrane transport"/>
    <property type="evidence" value="ECO:0007669"/>
    <property type="project" value="InterPro"/>
</dbReference>
<dbReference type="RefSeq" id="WP_198883874.1">
    <property type="nucleotide sequence ID" value="NZ_JAEKJA010000021.1"/>
</dbReference>
<dbReference type="Pfam" id="PF00528">
    <property type="entry name" value="BPD_transp_1"/>
    <property type="match status" value="1"/>
</dbReference>
<proteinExistence type="inferred from homology"/>
<dbReference type="AlphaFoldDB" id="A0A934IJW5"/>
<accession>A0A934IJW5</accession>
<feature type="transmembrane region" description="Helical" evidence="8">
    <location>
        <begin position="269"/>
        <end position="290"/>
    </location>
</feature>
<protein>
    <submittedName>
        <fullName evidence="10">ABC transporter permease subunit</fullName>
    </submittedName>
</protein>
<gene>
    <name evidence="10" type="ORF">JCR33_19215</name>
</gene>
<dbReference type="SUPFAM" id="SSF161098">
    <property type="entry name" value="MetI-like"/>
    <property type="match status" value="1"/>
</dbReference>
<keyword evidence="6 8" id="KW-1133">Transmembrane helix</keyword>
<feature type="transmembrane region" description="Helical" evidence="8">
    <location>
        <begin position="12"/>
        <end position="36"/>
    </location>
</feature>
<feature type="domain" description="ABC transmembrane type-1" evidence="9">
    <location>
        <begin position="84"/>
        <end position="290"/>
    </location>
</feature>
<evidence type="ECO:0000256" key="5">
    <source>
        <dbReference type="ARBA" id="ARBA00022692"/>
    </source>
</evidence>
<feature type="transmembrane region" description="Helical" evidence="8">
    <location>
        <begin position="226"/>
        <end position="249"/>
    </location>
</feature>
<evidence type="ECO:0000256" key="3">
    <source>
        <dbReference type="ARBA" id="ARBA00022448"/>
    </source>
</evidence>
<name>A0A934IJW5_9HYPH</name>
<evidence type="ECO:0000256" key="1">
    <source>
        <dbReference type="ARBA" id="ARBA00004651"/>
    </source>
</evidence>
<dbReference type="Proteomes" id="UP000609531">
    <property type="component" value="Unassembled WGS sequence"/>
</dbReference>
<dbReference type="PANTHER" id="PTHR42929:SF3">
    <property type="entry name" value="PUTRESCINE TRANSPORT SYSTEM PERMEASE PROTEIN POTH"/>
    <property type="match status" value="1"/>
</dbReference>
<evidence type="ECO:0000259" key="9">
    <source>
        <dbReference type="PROSITE" id="PS50928"/>
    </source>
</evidence>
<keyword evidence="5 8" id="KW-0812">Transmembrane</keyword>
<keyword evidence="11" id="KW-1185">Reference proteome</keyword>
<feature type="transmembrane region" description="Helical" evidence="8">
    <location>
        <begin position="170"/>
        <end position="190"/>
    </location>
</feature>
<comment type="similarity">
    <text evidence="2">Belongs to the binding-protein-dependent transport system permease family. CysTW subfamily.</text>
</comment>
<keyword evidence="3 8" id="KW-0813">Transport</keyword>
<dbReference type="GO" id="GO:0005886">
    <property type="term" value="C:plasma membrane"/>
    <property type="evidence" value="ECO:0007669"/>
    <property type="project" value="UniProtKB-SubCell"/>
</dbReference>
<dbReference type="InterPro" id="IPR000515">
    <property type="entry name" value="MetI-like"/>
</dbReference>